<dbReference type="InterPro" id="IPR037992">
    <property type="entry name" value="TRAPPC6/Trs33"/>
</dbReference>
<dbReference type="GO" id="GO:0006888">
    <property type="term" value="P:endoplasmic reticulum to Golgi vesicle-mediated transport"/>
    <property type="evidence" value="ECO:0007669"/>
    <property type="project" value="TreeGrafter"/>
</dbReference>
<dbReference type="OrthoDB" id="941624at2759"/>
<dbReference type="CDD" id="cd14944">
    <property type="entry name" value="TRAPPC6A_Trs33"/>
    <property type="match status" value="1"/>
</dbReference>
<dbReference type="GO" id="GO:0005802">
    <property type="term" value="C:trans-Golgi network"/>
    <property type="evidence" value="ECO:0007669"/>
    <property type="project" value="TreeGrafter"/>
</dbReference>
<comment type="caution">
    <text evidence="3">The sequence shown here is derived from an EMBL/GenBank/DDBJ whole genome shotgun (WGS) entry which is preliminary data.</text>
</comment>
<dbReference type="Gene3D" id="3.30.1380.20">
    <property type="entry name" value="Trafficking protein particle complex subunit 3"/>
    <property type="match status" value="1"/>
</dbReference>
<gene>
    <name evidence="3" type="ORF">D0869_08408</name>
</gene>
<evidence type="ECO:0000256" key="1">
    <source>
        <dbReference type="ARBA" id="ARBA00006218"/>
    </source>
</evidence>
<dbReference type="PANTHER" id="PTHR12817:SF0">
    <property type="entry name" value="GEO08327P1"/>
    <property type="match status" value="1"/>
</dbReference>
<dbReference type="InterPro" id="IPR024096">
    <property type="entry name" value="NO_sig/Golgi_transp_ligand-bd"/>
</dbReference>
<organism evidence="3 4">
    <name type="scientific">Hortaea werneckii</name>
    <name type="common">Black yeast</name>
    <name type="synonym">Cladosporium werneckii</name>
    <dbReference type="NCBI Taxonomy" id="91943"/>
    <lineage>
        <taxon>Eukaryota</taxon>
        <taxon>Fungi</taxon>
        <taxon>Dikarya</taxon>
        <taxon>Ascomycota</taxon>
        <taxon>Pezizomycotina</taxon>
        <taxon>Dothideomycetes</taxon>
        <taxon>Dothideomycetidae</taxon>
        <taxon>Mycosphaerellales</taxon>
        <taxon>Teratosphaeriaceae</taxon>
        <taxon>Hortaea</taxon>
    </lineage>
</organism>
<dbReference type="SUPFAM" id="SSF111126">
    <property type="entry name" value="Ligand-binding domain in the NO signalling and Golgi transport"/>
    <property type="match status" value="1"/>
</dbReference>
<evidence type="ECO:0000313" key="3">
    <source>
        <dbReference type="EMBL" id="RMX79318.1"/>
    </source>
</evidence>
<comment type="similarity">
    <text evidence="1">Belongs to the TRAPP small subunits family. BET3 subfamily.</text>
</comment>
<name>A0A3M6WLR9_HORWE</name>
<dbReference type="GO" id="GO:0005801">
    <property type="term" value="C:cis-Golgi network"/>
    <property type="evidence" value="ECO:0007669"/>
    <property type="project" value="TreeGrafter"/>
</dbReference>
<evidence type="ECO:0008006" key="5">
    <source>
        <dbReference type="Google" id="ProtNLM"/>
    </source>
</evidence>
<accession>A0A3M6WLR9</accession>
<dbReference type="Proteomes" id="UP000281245">
    <property type="component" value="Unassembled WGS sequence"/>
</dbReference>
<dbReference type="PANTHER" id="PTHR12817">
    <property type="entry name" value="TRAFFICKING PROTEIN PARTICLE COMPLEX SUBUNIT 6B"/>
    <property type="match status" value="1"/>
</dbReference>
<sequence>ENALPLQLQQQSLSTPHPPPRYHAQGECPRRTTMSRGSQQLQHQLQQQQQIPLDDDVLNPKVASAAFDFLLIELVPLAQRITEQLHTRERVLIEEYKRSRILNRTALKSAGGKEGGSTGEGEENAAREGQTGKMEDGKRESTSEDVKAGVEEGGRGGGEESLKMTSLGFPVMGESTREGVLWRLDGMGYRVGQGLVERFSVNKPRPTNPLEAIKFICKDLWILVFRKQIDNLKTNHRGIFVLTDTRFQAIGRMSVDRRAGPKAVEDAMERAQTYLYFPCGIIRGALMGLGVEATVEASAAELPIATFHIKTKGAKP</sequence>
<dbReference type="GO" id="GO:0030008">
    <property type="term" value="C:TRAPP complex"/>
    <property type="evidence" value="ECO:0007669"/>
    <property type="project" value="TreeGrafter"/>
</dbReference>
<dbReference type="VEuPathDB" id="FungiDB:BTJ68_12870"/>
<dbReference type="AlphaFoldDB" id="A0A3M6WLR9"/>
<dbReference type="InterPro" id="IPR007194">
    <property type="entry name" value="TRAPP_component"/>
</dbReference>
<feature type="compositionally biased region" description="Basic and acidic residues" evidence="2">
    <location>
        <begin position="133"/>
        <end position="162"/>
    </location>
</feature>
<proteinExistence type="inferred from homology"/>
<evidence type="ECO:0000313" key="4">
    <source>
        <dbReference type="Proteomes" id="UP000281245"/>
    </source>
</evidence>
<feature type="region of interest" description="Disordered" evidence="2">
    <location>
        <begin position="107"/>
        <end position="163"/>
    </location>
</feature>
<evidence type="ECO:0000256" key="2">
    <source>
        <dbReference type="SAM" id="MobiDB-lite"/>
    </source>
</evidence>
<feature type="compositionally biased region" description="Low complexity" evidence="2">
    <location>
        <begin position="1"/>
        <end position="15"/>
    </location>
</feature>
<protein>
    <recommendedName>
        <fullName evidence="5">Trafficking protein particle complex subunit 6B</fullName>
    </recommendedName>
</protein>
<feature type="region of interest" description="Disordered" evidence="2">
    <location>
        <begin position="1"/>
        <end position="41"/>
    </location>
</feature>
<feature type="non-terminal residue" evidence="3">
    <location>
        <position position="1"/>
    </location>
</feature>
<reference evidence="3 4" key="1">
    <citation type="journal article" date="2018" name="BMC Genomics">
        <title>Genomic evidence for intraspecific hybridization in a clonal and extremely halotolerant yeast.</title>
        <authorList>
            <person name="Gostincar C."/>
            <person name="Stajich J.E."/>
            <person name="Zupancic J."/>
            <person name="Zalar P."/>
            <person name="Gunde-Cimerman N."/>
        </authorList>
    </citation>
    <scope>NUCLEOTIDE SEQUENCE [LARGE SCALE GENOMIC DNA]</scope>
    <source>
        <strain evidence="3 4">EXF-6656</strain>
    </source>
</reference>
<dbReference type="Pfam" id="PF04051">
    <property type="entry name" value="TRAPP"/>
    <property type="match status" value="1"/>
</dbReference>
<dbReference type="EMBL" id="QWIJ01000725">
    <property type="protein sequence ID" value="RMX79318.1"/>
    <property type="molecule type" value="Genomic_DNA"/>
</dbReference>